<sequence length="774" mass="88464">MSLNRLRASSGTYNVRESELARQYLRPERMLRCVVCFLDDTQQTFELERKAKGHALLDQAFQHLDLIEKDYFGLQYAEASGPAGLRWLDATKKIGKQVRTAEPYWFYFRVKFYVSDPSKLQEEYTRYFFFLQLKQDILRNVLVCPTSTAALLAGYAAQSELGDYNPDEHLSHYLSELRFIPGQTGEFEREVEEQHKQHKGQTPADAEFNYLEHAKRLDMYGVDLHQARDQSGVEIMLGVTAVGLVVFQNHVKINTFSWVKIIKISFKRKQFFIQLRREASEHSDSLIGFNMLSCRTCKELWKACVEHHTFFRLHVPKAPSRRHVFQIGSRFRYSGRTEHQTMQDCKKWGKVERTFERSPSKKYARRTVGGHTTDVIVEERTIDGLTNVPANTTRITAPPTNGTTTAYIRPYESFNNRLVAAATGASVVNTYVRPKKAWSSSEVAPPPPPSSRKPDEYTNGRSSIDHRSENGAESLVVIRIKPDEQGRFGFNVKGGCDQNMPVLVSRVAPNMPADLCTPRLNEGDQVLRINGNDISVMEHDQVVAYIRQSASNSTGLVLTVRPNVYVGDDEEPEAQCVPELQRVARTVPPNDRLPESVRILNDSLASGLTLEQFEQLYRRNVAMTMSDARASSNLSKNRYRDVSPYDQTRVKIQECPTGNYINANFVNMEIPTSGVVNRYIAAQGPLPNTCADFWQMIWEQQSSLVVMLTTKVERGRVKCHQYWPDLYETVDYGLLQVTCLKEEETPSFAFREFALVHLEVRARDGFLLRFTTAH</sequence>
<dbReference type="Gene3D" id="2.30.42.10">
    <property type="match status" value="1"/>
</dbReference>
<dbReference type="SUPFAM" id="SSF50156">
    <property type="entry name" value="PDZ domain-like"/>
    <property type="match status" value="1"/>
</dbReference>
<dbReference type="InterPro" id="IPR018979">
    <property type="entry name" value="FERM_N"/>
</dbReference>
<dbReference type="Proteomes" id="UP000695022">
    <property type="component" value="Unplaced"/>
</dbReference>
<dbReference type="InterPro" id="IPR018980">
    <property type="entry name" value="FERM_PH-like_C"/>
</dbReference>
<dbReference type="RefSeq" id="XP_014662794.1">
    <property type="nucleotide sequence ID" value="XM_014807308.1"/>
</dbReference>
<evidence type="ECO:0000259" key="8">
    <source>
        <dbReference type="PROSITE" id="PS50055"/>
    </source>
</evidence>
<dbReference type="SUPFAM" id="SSF52799">
    <property type="entry name" value="(Phosphotyrosine protein) phosphatases II"/>
    <property type="match status" value="1"/>
</dbReference>
<dbReference type="GeneID" id="106805624"/>
<dbReference type="Pfam" id="PF09380">
    <property type="entry name" value="FERM_C"/>
    <property type="match status" value="1"/>
</dbReference>
<dbReference type="PRINTS" id="PR00935">
    <property type="entry name" value="BAND41"/>
</dbReference>
<comment type="subcellular location">
    <subcellularLocation>
        <location evidence="1">Cell junction</location>
        <location evidence="1">Adherens junction</location>
    </subcellularLocation>
    <subcellularLocation>
        <location evidence="6">Cell projection</location>
        <location evidence="6">Rhabdomere</location>
    </subcellularLocation>
</comment>
<dbReference type="Pfam" id="PF00595">
    <property type="entry name" value="PDZ"/>
    <property type="match status" value="1"/>
</dbReference>
<dbReference type="PANTHER" id="PTHR45706:SF4">
    <property type="entry name" value="TYROSINE-PROTEIN PHOSPHATASE"/>
    <property type="match status" value="1"/>
</dbReference>
<dbReference type="PROSITE" id="PS50057">
    <property type="entry name" value="FERM_3"/>
    <property type="match status" value="1"/>
</dbReference>
<proteinExistence type="predicted"/>
<dbReference type="SUPFAM" id="SSF50729">
    <property type="entry name" value="PH domain-like"/>
    <property type="match status" value="1"/>
</dbReference>
<gene>
    <name evidence="12" type="primary">LOC106805624</name>
</gene>
<evidence type="ECO:0000313" key="11">
    <source>
        <dbReference type="Proteomes" id="UP000695022"/>
    </source>
</evidence>
<dbReference type="InterPro" id="IPR029021">
    <property type="entry name" value="Prot-tyrosine_phosphatase-like"/>
</dbReference>
<dbReference type="Gene3D" id="2.30.29.30">
    <property type="entry name" value="Pleckstrin-homology domain (PH domain)/Phosphotyrosine-binding domain (PTB)"/>
    <property type="match status" value="1"/>
</dbReference>
<dbReference type="SMART" id="SM00295">
    <property type="entry name" value="B41"/>
    <property type="match status" value="1"/>
</dbReference>
<evidence type="ECO:0000259" key="10">
    <source>
        <dbReference type="PROSITE" id="PS50106"/>
    </source>
</evidence>
<accession>A0ABM1DS73</accession>
<dbReference type="InterPro" id="IPR041783">
    <property type="entry name" value="PTPN3/4_FERM_C"/>
</dbReference>
<dbReference type="Gene3D" id="3.10.20.90">
    <property type="entry name" value="Phosphatidylinositol 3-kinase Catalytic Subunit, Chain A, domain 1"/>
    <property type="match status" value="1"/>
</dbReference>
<keyword evidence="11" id="KW-1185">Reference proteome</keyword>
<feature type="compositionally biased region" description="Basic and acidic residues" evidence="7">
    <location>
        <begin position="452"/>
        <end position="469"/>
    </location>
</feature>
<dbReference type="InterPro" id="IPR029071">
    <property type="entry name" value="Ubiquitin-like_domsf"/>
</dbReference>
<dbReference type="InterPro" id="IPR036034">
    <property type="entry name" value="PDZ_sf"/>
</dbReference>
<feature type="domain" description="FERM" evidence="9">
    <location>
        <begin position="31"/>
        <end position="315"/>
    </location>
</feature>
<reference evidence="12" key="1">
    <citation type="submission" date="2025-08" db="UniProtKB">
        <authorList>
            <consortium name="RefSeq"/>
        </authorList>
    </citation>
    <scope>IDENTIFICATION</scope>
</reference>
<dbReference type="PROSITE" id="PS00660">
    <property type="entry name" value="FERM_1"/>
    <property type="match status" value="1"/>
</dbReference>
<dbReference type="InterPro" id="IPR014352">
    <property type="entry name" value="FERM/acyl-CoA-bd_prot_sf"/>
</dbReference>
<keyword evidence="4" id="KW-0378">Hydrolase</keyword>
<feature type="region of interest" description="Disordered" evidence="7">
    <location>
        <begin position="435"/>
        <end position="469"/>
    </location>
</feature>
<dbReference type="CDD" id="cd14473">
    <property type="entry name" value="FERM_B-lobe"/>
    <property type="match status" value="1"/>
</dbReference>
<dbReference type="InterPro" id="IPR019749">
    <property type="entry name" value="Band_41_domain"/>
</dbReference>
<dbReference type="SMART" id="SM01196">
    <property type="entry name" value="FERM_C"/>
    <property type="match status" value="1"/>
</dbReference>
<dbReference type="InterPro" id="IPR000242">
    <property type="entry name" value="PTP_cat"/>
</dbReference>
<evidence type="ECO:0000256" key="5">
    <source>
        <dbReference type="ARBA" id="ARBA00022912"/>
    </source>
</evidence>
<organism evidence="11 12">
    <name type="scientific">Priapulus caudatus</name>
    <name type="common">Priapulid worm</name>
    <dbReference type="NCBI Taxonomy" id="37621"/>
    <lineage>
        <taxon>Eukaryota</taxon>
        <taxon>Metazoa</taxon>
        <taxon>Ecdysozoa</taxon>
        <taxon>Scalidophora</taxon>
        <taxon>Priapulida</taxon>
        <taxon>Priapulimorpha</taxon>
        <taxon>Priapulimorphida</taxon>
        <taxon>Priapulidae</taxon>
        <taxon>Priapulus</taxon>
    </lineage>
</organism>
<dbReference type="EC" id="3.1.3.48" evidence="2"/>
<dbReference type="SMART" id="SM00228">
    <property type="entry name" value="PDZ"/>
    <property type="match status" value="1"/>
</dbReference>
<protein>
    <recommendedName>
        <fullName evidence="3">Moesin/ezrin/radixin homolog 1</fullName>
        <ecNumber evidence="2">3.1.3.48</ecNumber>
    </recommendedName>
</protein>
<evidence type="ECO:0000256" key="2">
    <source>
        <dbReference type="ARBA" id="ARBA00013064"/>
    </source>
</evidence>
<evidence type="ECO:0000256" key="7">
    <source>
        <dbReference type="SAM" id="MobiDB-lite"/>
    </source>
</evidence>
<dbReference type="PANTHER" id="PTHR45706">
    <property type="entry name" value="TYROSINE-PROTEIN PHOSPHATASE"/>
    <property type="match status" value="1"/>
</dbReference>
<dbReference type="SUPFAM" id="SSF47031">
    <property type="entry name" value="Second domain of FERM"/>
    <property type="match status" value="1"/>
</dbReference>
<evidence type="ECO:0000256" key="6">
    <source>
        <dbReference type="ARBA" id="ARBA00043944"/>
    </source>
</evidence>
<keyword evidence="5" id="KW-0904">Protein phosphatase</keyword>
<dbReference type="InterPro" id="IPR011993">
    <property type="entry name" value="PH-like_dom_sf"/>
</dbReference>
<feature type="domain" description="PDZ" evidence="10">
    <location>
        <begin position="477"/>
        <end position="561"/>
    </location>
</feature>
<dbReference type="CDD" id="cd13189">
    <property type="entry name" value="FERM_C_PTPN4_PTPN3_like"/>
    <property type="match status" value="1"/>
</dbReference>
<dbReference type="PROSITE" id="PS00661">
    <property type="entry name" value="FERM_2"/>
    <property type="match status" value="1"/>
</dbReference>
<dbReference type="InterPro" id="IPR019747">
    <property type="entry name" value="FERM_CS"/>
</dbReference>
<dbReference type="Pfam" id="PF00102">
    <property type="entry name" value="Y_phosphatase"/>
    <property type="match status" value="1"/>
</dbReference>
<dbReference type="CDD" id="cd17100">
    <property type="entry name" value="FERM_F1_PTPN3_like"/>
    <property type="match status" value="1"/>
</dbReference>
<evidence type="ECO:0000259" key="9">
    <source>
        <dbReference type="PROSITE" id="PS50057"/>
    </source>
</evidence>
<evidence type="ECO:0000256" key="4">
    <source>
        <dbReference type="ARBA" id="ARBA00022801"/>
    </source>
</evidence>
<dbReference type="Gene3D" id="1.20.80.10">
    <property type="match status" value="1"/>
</dbReference>
<evidence type="ECO:0000256" key="3">
    <source>
        <dbReference type="ARBA" id="ARBA00022025"/>
    </source>
</evidence>
<dbReference type="Gene3D" id="3.90.190.10">
    <property type="entry name" value="Protein tyrosine phosphatase superfamily"/>
    <property type="match status" value="1"/>
</dbReference>
<dbReference type="Pfam" id="PF08736">
    <property type="entry name" value="FA"/>
    <property type="match status" value="1"/>
</dbReference>
<dbReference type="PRINTS" id="PR00661">
    <property type="entry name" value="ERMFAMILY"/>
</dbReference>
<dbReference type="CDD" id="cd06706">
    <property type="entry name" value="PDZ_PTPN3-4-like"/>
    <property type="match status" value="1"/>
</dbReference>
<dbReference type="InterPro" id="IPR035963">
    <property type="entry name" value="FERM_2"/>
</dbReference>
<dbReference type="SUPFAM" id="SSF54236">
    <property type="entry name" value="Ubiquitin-like"/>
    <property type="match status" value="1"/>
</dbReference>
<dbReference type="InterPro" id="IPR019748">
    <property type="entry name" value="FERM_central"/>
</dbReference>
<dbReference type="InterPro" id="IPR000798">
    <property type="entry name" value="Ez/rad/moesin-like"/>
</dbReference>
<dbReference type="SMART" id="SM01195">
    <property type="entry name" value="FA"/>
    <property type="match status" value="1"/>
</dbReference>
<feature type="domain" description="Tyrosine-protein phosphatase" evidence="8">
    <location>
        <begin position="609"/>
        <end position="774"/>
    </location>
</feature>
<name>A0ABM1DS73_PRICU</name>
<dbReference type="InterPro" id="IPR014847">
    <property type="entry name" value="FA"/>
</dbReference>
<dbReference type="Pfam" id="PF09379">
    <property type="entry name" value="FERM_N"/>
    <property type="match status" value="1"/>
</dbReference>
<dbReference type="PROSITE" id="PS50106">
    <property type="entry name" value="PDZ"/>
    <property type="match status" value="1"/>
</dbReference>
<dbReference type="PROSITE" id="PS50055">
    <property type="entry name" value="TYR_PHOSPHATASE_PTP"/>
    <property type="match status" value="1"/>
</dbReference>
<dbReference type="InterPro" id="IPR001478">
    <property type="entry name" value="PDZ"/>
</dbReference>
<dbReference type="InterPro" id="IPR000299">
    <property type="entry name" value="FERM_domain"/>
</dbReference>
<dbReference type="Pfam" id="PF00373">
    <property type="entry name" value="FERM_M"/>
    <property type="match status" value="1"/>
</dbReference>
<evidence type="ECO:0000256" key="1">
    <source>
        <dbReference type="ARBA" id="ARBA00004536"/>
    </source>
</evidence>
<evidence type="ECO:0000313" key="12">
    <source>
        <dbReference type="RefSeq" id="XP_014662794.1"/>
    </source>
</evidence>
<dbReference type="SMART" id="SM00194">
    <property type="entry name" value="PTPc"/>
    <property type="match status" value="1"/>
</dbReference>